<evidence type="ECO:0000313" key="28">
    <source>
        <dbReference type="Proteomes" id="UP000226257"/>
    </source>
</evidence>
<reference evidence="20 23" key="2">
    <citation type="submission" date="2017-09" db="EMBL/GenBank/DDBJ databases">
        <title>Large-scale bioinformatics analysis of Bacillus genomes uncovers conserved roles of natural products in bacterial physiology.</title>
        <authorList>
            <consortium name="Agbiome Team Llc"/>
            <person name="Bleich R.M."/>
            <person name="Kirk G.J."/>
            <person name="Santa Maria K.C."/>
            <person name="Allen S.E."/>
            <person name="Farag S."/>
            <person name="Shank E.A."/>
            <person name="Bowers A."/>
        </authorList>
    </citation>
    <scope>NUCLEOTIDE SEQUENCE [LARGE SCALE GENOMIC DNA]</scope>
    <source>
        <strain evidence="10 20">AFS006334</strain>
        <strain evidence="12 23">AFS020204</strain>
        <strain evidence="9 24">AFS027647</strain>
    </source>
</reference>
<dbReference type="EMBL" id="JACLPZ010000005">
    <property type="protein sequence ID" value="MBY0036102.1"/>
    <property type="molecule type" value="Genomic_DNA"/>
</dbReference>
<evidence type="ECO:0000313" key="3">
    <source>
        <dbReference type="EMBL" id="KAB2453778.1"/>
    </source>
</evidence>
<protein>
    <submittedName>
        <fullName evidence="4">Uncharacterized protein</fullName>
    </submittedName>
</protein>
<evidence type="ECO:0000313" key="4">
    <source>
        <dbReference type="EMBL" id="KXY38515.1"/>
    </source>
</evidence>
<evidence type="ECO:0000313" key="17">
    <source>
        <dbReference type="EMBL" id="QHV45134.1"/>
    </source>
</evidence>
<evidence type="ECO:0000313" key="34">
    <source>
        <dbReference type="Proteomes" id="UP000663613"/>
    </source>
</evidence>
<reference evidence="16 29" key="6">
    <citation type="journal article" date="2019" name="Ecotoxicol. Environ. Saf.">
        <title>Microbial characterization of heavy metal resistant bacterial strains isolated from an electroplating wastewater treatment plant.</title>
        <authorList>
            <person name="Cai X."/>
            <person name="Zheng X."/>
            <person name="Zhang D."/>
            <person name="Iqbal W."/>
            <person name="Liu C."/>
            <person name="Yang B."/>
            <person name="Zhao X."/>
            <person name="Lu X."/>
            <person name="Mao Y."/>
        </authorList>
    </citation>
    <scope>NUCLEOTIDE SEQUENCE [LARGE SCALE GENOMIC DNA]</scope>
    <source>
        <strain evidence="16 29">Co1-1</strain>
    </source>
</reference>
<dbReference type="Proteomes" id="UP000075476">
    <property type="component" value="Unassembled WGS sequence"/>
</dbReference>
<evidence type="ECO:0000313" key="30">
    <source>
        <dbReference type="Proteomes" id="UP000323321"/>
    </source>
</evidence>
<name>A0A063CGK5_BACCE</name>
<evidence type="ECO:0000313" key="13">
    <source>
        <dbReference type="EMBL" id="PFV04458.1"/>
    </source>
</evidence>
<dbReference type="Proteomes" id="UP000321735">
    <property type="component" value="Chromosome"/>
</dbReference>
<evidence type="ECO:0000313" key="2">
    <source>
        <dbReference type="EMBL" id="KAB2398852.1"/>
    </source>
</evidence>
<dbReference type="EMBL" id="NVMX01000007">
    <property type="protein sequence ID" value="PDZ99639.1"/>
    <property type="molecule type" value="Genomic_DNA"/>
</dbReference>
<dbReference type="AlphaFoldDB" id="A0A063CGK5"/>
<evidence type="ECO:0000313" key="7">
    <source>
        <dbReference type="EMBL" id="PDZ99639.1"/>
    </source>
</evidence>
<dbReference type="GeneID" id="300958560"/>
<dbReference type="EMBL" id="JANHEB010000004">
    <property type="protein sequence ID" value="MCQ6283849.1"/>
    <property type="molecule type" value="Genomic_DNA"/>
</dbReference>
<dbReference type="EMBL" id="CP028009">
    <property type="protein sequence ID" value="QHV45134.1"/>
    <property type="molecule type" value="Genomic_DNA"/>
</dbReference>
<gene>
    <name evidence="4" type="ORF">AT268_08770</name>
    <name evidence="17" type="ORF">C1N66_19085</name>
    <name evidence="12" type="ORF">CN357_18540</name>
    <name evidence="10" type="ORF">CN475_09010</name>
    <name evidence="11" type="ORF">CN491_11790</name>
    <name evidence="9" type="ORF">CN553_10590</name>
    <name evidence="14" type="ORF">COC69_04190</name>
    <name evidence="15" type="ORF">COI69_10650</name>
    <name evidence="13" type="ORF">COK98_20235</name>
    <name evidence="8" type="ORF">COM96_14990</name>
    <name evidence="7" type="ORF">CON36_05530</name>
    <name evidence="16" type="ORF">D0437_19205</name>
    <name evidence="1" type="ORF">DX932_10745</name>
    <name evidence="3" type="ORF">F8165_01775</name>
    <name evidence="2" type="ORF">F8172_08280</name>
    <name evidence="5" type="ORF">H7U08_05870</name>
    <name evidence="18" type="ORF">JTF64_27170</name>
    <name evidence="6" type="ORF">NPM19_04130</name>
</gene>
<dbReference type="OrthoDB" id="2828299at2"/>
<evidence type="ECO:0000313" key="14">
    <source>
        <dbReference type="EMBL" id="PGS82553.1"/>
    </source>
</evidence>
<evidence type="ECO:0000313" key="24">
    <source>
        <dbReference type="Proteomes" id="UP000220691"/>
    </source>
</evidence>
<evidence type="ECO:0000313" key="33">
    <source>
        <dbReference type="Proteomes" id="UP000475765"/>
    </source>
</evidence>
<evidence type="ECO:0000313" key="11">
    <source>
        <dbReference type="EMBL" id="PES95554.1"/>
    </source>
</evidence>
<evidence type="ECO:0000313" key="26">
    <source>
        <dbReference type="Proteomes" id="UP000224203"/>
    </source>
</evidence>
<evidence type="ECO:0000313" key="8">
    <source>
        <dbReference type="EMBL" id="PEC21217.1"/>
    </source>
</evidence>
<dbReference type="Proteomes" id="UP000225135">
    <property type="component" value="Unassembled WGS sequence"/>
</dbReference>
<dbReference type="RefSeq" id="WP_001250164.1">
    <property type="nucleotide sequence ID" value="NZ_AP022907.1"/>
</dbReference>
<evidence type="ECO:0000313" key="20">
    <source>
        <dbReference type="Proteomes" id="UP000219869"/>
    </source>
</evidence>
<evidence type="ECO:0000313" key="1">
    <source>
        <dbReference type="EMBL" id="KAA6469642.1"/>
    </source>
</evidence>
<evidence type="ECO:0000313" key="22">
    <source>
        <dbReference type="Proteomes" id="UP000220006"/>
    </source>
</evidence>
<dbReference type="Proteomes" id="UP000323321">
    <property type="component" value="Unassembled WGS sequence"/>
</dbReference>
<dbReference type="EMBL" id="NUUR01000025">
    <property type="protein sequence ID" value="PHG82693.1"/>
    <property type="molecule type" value="Genomic_DNA"/>
</dbReference>
<dbReference type="Proteomes" id="UP000461739">
    <property type="component" value="Unassembled WGS sequence"/>
</dbReference>
<dbReference type="SMR" id="A0A063CGK5"/>
<evidence type="ECO:0000313" key="25">
    <source>
        <dbReference type="Proteomes" id="UP000220900"/>
    </source>
</evidence>
<dbReference type="Proteomes" id="UP000226257">
    <property type="component" value="Unassembled WGS sequence"/>
</dbReference>
<dbReference type="Proteomes" id="UP000220006">
    <property type="component" value="Unassembled WGS sequence"/>
</dbReference>
<dbReference type="Proteomes" id="UP000663613">
    <property type="component" value="Chromosome"/>
</dbReference>
<evidence type="ECO:0000313" key="6">
    <source>
        <dbReference type="EMBL" id="MCQ6283849.1"/>
    </source>
</evidence>
<dbReference type="EMBL" id="WBPP01000008">
    <property type="protein sequence ID" value="KAB2398852.1"/>
    <property type="molecule type" value="Genomic_DNA"/>
</dbReference>
<dbReference type="Proteomes" id="UP000219922">
    <property type="component" value="Unassembled WGS sequence"/>
</dbReference>
<dbReference type="Proteomes" id="UP001197806">
    <property type="component" value="Unassembled WGS sequence"/>
</dbReference>
<dbReference type="Proteomes" id="UP000224203">
    <property type="component" value="Unassembled WGS sequence"/>
</dbReference>
<dbReference type="EMBL" id="NTXW01000015">
    <property type="protein sequence ID" value="PEQ89116.1"/>
    <property type="molecule type" value="Genomic_DNA"/>
</dbReference>
<evidence type="ECO:0000313" key="16">
    <source>
        <dbReference type="EMBL" id="QDZ75081.1"/>
    </source>
</evidence>
<evidence type="ECO:0000313" key="18">
    <source>
        <dbReference type="EMBL" id="QRY15605.1"/>
    </source>
</evidence>
<dbReference type="Proteomes" id="UP000475765">
    <property type="component" value="Unassembled WGS sequence"/>
</dbReference>
<dbReference type="EMBL" id="NTZF01000009">
    <property type="protein sequence ID" value="PES95554.1"/>
    <property type="molecule type" value="Genomic_DNA"/>
</dbReference>
<dbReference type="EMBL" id="NUAN01000065">
    <property type="protein sequence ID" value="PEN98455.1"/>
    <property type="molecule type" value="Genomic_DNA"/>
</dbReference>
<reference evidence="1 30" key="5">
    <citation type="submission" date="2018-08" db="EMBL/GenBank/DDBJ databases">
        <title>Bacillus phenotypic plasticity.</title>
        <authorList>
            <person name="Hurtado E."/>
        </authorList>
    </citation>
    <scope>NUCLEOTIDE SEQUENCE [LARGE SCALE GENOMIC DNA]</scope>
    <source>
        <strain evidence="1 30">111b</strain>
    </source>
</reference>
<dbReference type="EMBL" id="CP070339">
    <property type="protein sequence ID" value="QRY15605.1"/>
    <property type="molecule type" value="Genomic_DNA"/>
</dbReference>
<reference evidence="17 32" key="4">
    <citation type="submission" date="2018-03" db="EMBL/GenBank/DDBJ databases">
        <title>The complete genome of bacterial strain SGAir0260.</title>
        <authorList>
            <person name="Schuster S.C."/>
        </authorList>
    </citation>
    <scope>NUCLEOTIDE SEQUENCE [LARGE SCALE GENOMIC DNA]</scope>
    <source>
        <strain evidence="17 32">SGAir0260</strain>
    </source>
</reference>
<dbReference type="EMBL" id="NULI01000024">
    <property type="protein sequence ID" value="PGS82553.1"/>
    <property type="molecule type" value="Genomic_DNA"/>
</dbReference>
<reference evidence="18 34" key="9">
    <citation type="submission" date="2021-02" db="EMBL/GenBank/DDBJ databases">
        <title>Bacillus cereus VKM B-370.</title>
        <authorList>
            <person name="Kazantseva O.A."/>
            <person name="Piligrimova E.G."/>
            <person name="Buzikov R.M."/>
            <person name="Shadrin A.M."/>
        </authorList>
    </citation>
    <scope>NUCLEOTIDE SEQUENCE [LARGE SCALE GENOMIC DNA]</scope>
    <source>
        <strain evidence="18 34">VKM B-370</strain>
    </source>
</reference>
<evidence type="ECO:0000313" key="9">
    <source>
        <dbReference type="EMBL" id="PEN98455.1"/>
    </source>
</evidence>
<dbReference type="EMBL" id="NVDQ01000031">
    <property type="protein sequence ID" value="PFV04458.1"/>
    <property type="molecule type" value="Genomic_DNA"/>
</dbReference>
<evidence type="ECO:0000313" key="27">
    <source>
        <dbReference type="Proteomes" id="UP000225135"/>
    </source>
</evidence>
<evidence type="ECO:0000313" key="10">
    <source>
        <dbReference type="EMBL" id="PEQ89116.1"/>
    </source>
</evidence>
<dbReference type="EMBL" id="LOMO01000112">
    <property type="protein sequence ID" value="KXY38515.1"/>
    <property type="molecule type" value="Genomic_DNA"/>
</dbReference>
<reference evidence="31 33" key="7">
    <citation type="submission" date="2019-10" db="EMBL/GenBank/DDBJ databases">
        <title>Bacillus from the desert of Cuatro Cinegas, Coahuila.</title>
        <authorList>
            <person name="Olmedo-Alvarez G."/>
            <person name="Saldana S."/>
            <person name="Barcelo D."/>
        </authorList>
    </citation>
    <scope>NUCLEOTIDE SEQUENCE [LARGE SCALE GENOMIC DNA]</scope>
    <source>
        <strain evidence="3 31">CH316_11T</strain>
        <strain evidence="2 33">CH417_13T</strain>
    </source>
</reference>
<sequence length="62" mass="7437">MRQVINALKRTDAEKRIPVLRLELDYELATLYDAMMEDDKQKKEECVQKLEVLRLEMIRLEA</sequence>
<evidence type="ECO:0000313" key="31">
    <source>
        <dbReference type="Proteomes" id="UP000461739"/>
    </source>
</evidence>
<dbReference type="Proteomes" id="UP000220691">
    <property type="component" value="Unassembled WGS sequence"/>
</dbReference>
<accession>A0A063CGK5</accession>
<evidence type="ECO:0000313" key="15">
    <source>
        <dbReference type="EMBL" id="PHG82693.1"/>
    </source>
</evidence>
<reference evidence="4 19" key="1">
    <citation type="submission" date="2015-12" db="EMBL/GenBank/DDBJ databases">
        <title>Bacillus cereus Group isolate.</title>
        <authorList>
            <person name="Kovac J."/>
        </authorList>
    </citation>
    <scope>NUCLEOTIDE SEQUENCE [LARGE SCALE GENOMIC DNA]</scope>
    <source>
        <strain evidence="4 19">FSL K6-0073</strain>
    </source>
</reference>
<proteinExistence type="predicted"/>
<evidence type="ECO:0000313" key="19">
    <source>
        <dbReference type="Proteomes" id="UP000075476"/>
    </source>
</evidence>
<dbReference type="EMBL" id="NVLK01000030">
    <property type="protein sequence ID" value="PEC21217.1"/>
    <property type="molecule type" value="Genomic_DNA"/>
</dbReference>
<dbReference type="EMBL" id="QSMZ01000007">
    <property type="protein sequence ID" value="KAA6469642.1"/>
    <property type="molecule type" value="Genomic_DNA"/>
</dbReference>
<reference evidence="6" key="10">
    <citation type="submission" date="2022-07" db="EMBL/GenBank/DDBJ databases">
        <title>Identification and characterization of Bacillus thuringiensis and other Bacillus cereus group isolates from spinach by whole genome sequencing.</title>
        <authorList>
            <person name="Zao X."/>
            <person name="Zervas A."/>
            <person name="Hendriks M."/>
            <person name="Rajkovic A."/>
            <person name="Van Overbeek L."/>
            <person name="Hendriksen N.B."/>
            <person name="Uyttendaele M."/>
        </authorList>
    </citation>
    <scope>NUCLEOTIDE SEQUENCE</scope>
    <source>
        <strain evidence="6">781001F-1</strain>
    </source>
</reference>
<dbReference type="Proteomes" id="UP000220210">
    <property type="component" value="Unassembled WGS sequence"/>
</dbReference>
<dbReference type="Proteomes" id="UP000220900">
    <property type="component" value="Unassembled WGS sequence"/>
</dbReference>
<dbReference type="EMBL" id="CP031778">
    <property type="protein sequence ID" value="QDZ75081.1"/>
    <property type="molecule type" value="Genomic_DNA"/>
</dbReference>
<dbReference type="EMBL" id="WBPI01000001">
    <property type="protein sequence ID" value="KAB2453778.1"/>
    <property type="molecule type" value="Genomic_DNA"/>
</dbReference>
<evidence type="ECO:0000313" key="32">
    <source>
        <dbReference type="Proteomes" id="UP000464780"/>
    </source>
</evidence>
<evidence type="ECO:0000313" key="5">
    <source>
        <dbReference type="EMBL" id="MBY0036102.1"/>
    </source>
</evidence>
<dbReference type="EMBL" id="NTSO01000010">
    <property type="protein sequence ID" value="PFF48282.1"/>
    <property type="molecule type" value="Genomic_DNA"/>
</dbReference>
<evidence type="ECO:0000313" key="12">
    <source>
        <dbReference type="EMBL" id="PFF48282.1"/>
    </source>
</evidence>
<reference evidence="21 22" key="3">
    <citation type="submission" date="2017-09" db="EMBL/GenBank/DDBJ databases">
        <title>Large-scale bioinformatics analysis of Bacillus genomes uncovers conserved roles of natural products in bacterial physiology.</title>
        <authorList>
            <consortium name="Agbiome Team Llc"/>
            <person name="Bleich R.M."/>
            <person name="Grubbs K.J."/>
            <person name="Santa Maria K.C."/>
            <person name="Allen S.E."/>
            <person name="Farag S."/>
            <person name="Shank E.A."/>
            <person name="Bowers A."/>
        </authorList>
    </citation>
    <scope>NUCLEOTIDE SEQUENCE [LARGE SCALE GENOMIC DNA]</scope>
    <source>
        <strain evidence="11 25">AFS002368</strain>
        <strain evidence="15 27">AFS029792</strain>
        <strain evidence="14 26">AFS041711</strain>
        <strain evidence="13 28">AFS060282</strain>
        <strain evidence="7 21">AFS092789</strain>
        <strain evidence="8 22">AFS096845</strain>
    </source>
</reference>
<dbReference type="Proteomes" id="UP000219869">
    <property type="component" value="Unassembled WGS sequence"/>
</dbReference>
<dbReference type="KEGG" id="bcef:BcrFT9_03073"/>
<evidence type="ECO:0000313" key="29">
    <source>
        <dbReference type="Proteomes" id="UP000321735"/>
    </source>
</evidence>
<organism evidence="4 19">
    <name type="scientific">Bacillus cereus</name>
    <dbReference type="NCBI Taxonomy" id="1396"/>
    <lineage>
        <taxon>Bacteria</taxon>
        <taxon>Bacillati</taxon>
        <taxon>Bacillota</taxon>
        <taxon>Bacilli</taxon>
        <taxon>Bacillales</taxon>
        <taxon>Bacillaceae</taxon>
        <taxon>Bacillus</taxon>
        <taxon>Bacillus cereus group</taxon>
    </lineage>
</organism>
<reference evidence="5" key="8">
    <citation type="submission" date="2020-08" db="EMBL/GenBank/DDBJ databases">
        <title>Fungal Genomes of the International Space Station.</title>
        <authorList>
            <person name="Seuylemezian A."/>
            <person name="Singh N.K."/>
            <person name="Wood J."/>
            <person name="Venkateswaran K."/>
        </authorList>
    </citation>
    <scope>NUCLEOTIDE SEQUENCE</scope>
    <source>
        <strain evidence="5">I2-B2</strain>
    </source>
</reference>
<dbReference type="OMA" id="EIDYELM"/>
<dbReference type="Proteomes" id="UP000464780">
    <property type="component" value="Chromosome"/>
</dbReference>
<evidence type="ECO:0000313" key="21">
    <source>
        <dbReference type="Proteomes" id="UP000219922"/>
    </source>
</evidence>
<dbReference type="Proteomes" id="UP001204643">
    <property type="component" value="Unassembled WGS sequence"/>
</dbReference>
<evidence type="ECO:0000313" key="23">
    <source>
        <dbReference type="Proteomes" id="UP000220210"/>
    </source>
</evidence>